<organism evidence="2 3">
    <name type="scientific">Tilletia indica</name>
    <dbReference type="NCBI Taxonomy" id="43049"/>
    <lineage>
        <taxon>Eukaryota</taxon>
        <taxon>Fungi</taxon>
        <taxon>Dikarya</taxon>
        <taxon>Basidiomycota</taxon>
        <taxon>Ustilaginomycotina</taxon>
        <taxon>Exobasidiomycetes</taxon>
        <taxon>Tilletiales</taxon>
        <taxon>Tilletiaceae</taxon>
        <taxon>Tilletia</taxon>
    </lineage>
</organism>
<reference evidence="2" key="1">
    <citation type="submission" date="2016-04" db="EMBL/GenBank/DDBJ databases">
        <authorList>
            <person name="Nguyen H.D."/>
            <person name="Samba Siva P."/>
            <person name="Cullis J."/>
            <person name="Levesque C.A."/>
            <person name="Hambleton S."/>
        </authorList>
    </citation>
    <scope>NUCLEOTIDE SEQUENCE</scope>
    <source>
        <strain evidence="2">DAOMC 236416</strain>
    </source>
</reference>
<evidence type="ECO:0000313" key="2">
    <source>
        <dbReference type="EMBL" id="KAE8257137.1"/>
    </source>
</evidence>
<feature type="region of interest" description="Disordered" evidence="1">
    <location>
        <begin position="44"/>
        <end position="70"/>
    </location>
</feature>
<dbReference type="AlphaFoldDB" id="A0A177TL84"/>
<accession>A0A177TL84</accession>
<name>A0A177TL84_9BASI</name>
<evidence type="ECO:0000313" key="3">
    <source>
        <dbReference type="Proteomes" id="UP000077521"/>
    </source>
</evidence>
<keyword evidence="3" id="KW-1185">Reference proteome</keyword>
<dbReference type="EMBL" id="LWDF02000124">
    <property type="protein sequence ID" value="KAE8257137.1"/>
    <property type="molecule type" value="Genomic_DNA"/>
</dbReference>
<dbReference type="Proteomes" id="UP000077521">
    <property type="component" value="Unassembled WGS sequence"/>
</dbReference>
<feature type="compositionally biased region" description="Polar residues" evidence="1">
    <location>
        <begin position="57"/>
        <end position="70"/>
    </location>
</feature>
<proteinExistence type="predicted"/>
<sequence>MTRNQEATNPTYEDSWGYNELEIALGELVRAKSEIDDLVQSAKALRPSEGGDRAQHPNDQMTSQSNQSTRAAVALLKSAVDLLQGHSSAPAASNGP</sequence>
<reference evidence="2" key="2">
    <citation type="journal article" date="2019" name="IMA Fungus">
        <title>Genome sequencing and comparison of five Tilletia species to identify candidate genes for the detection of regulated species infecting wheat.</title>
        <authorList>
            <person name="Nguyen H.D.T."/>
            <person name="Sultana T."/>
            <person name="Kesanakurti P."/>
            <person name="Hambleton S."/>
        </authorList>
    </citation>
    <scope>NUCLEOTIDE SEQUENCE</scope>
    <source>
        <strain evidence="2">DAOMC 236416</strain>
    </source>
</reference>
<comment type="caution">
    <text evidence="2">The sequence shown here is derived from an EMBL/GenBank/DDBJ whole genome shotgun (WGS) entry which is preliminary data.</text>
</comment>
<gene>
    <name evidence="2" type="ORF">A4X13_0g2559</name>
</gene>
<protein>
    <submittedName>
        <fullName evidence="2">Uncharacterized protein</fullName>
    </submittedName>
</protein>
<evidence type="ECO:0000256" key="1">
    <source>
        <dbReference type="SAM" id="MobiDB-lite"/>
    </source>
</evidence>